<dbReference type="EMBL" id="CAUJNA010000436">
    <property type="protein sequence ID" value="CAJ1376998.1"/>
    <property type="molecule type" value="Genomic_DNA"/>
</dbReference>
<proteinExistence type="predicted"/>
<name>A0AA36HZI5_9DINO</name>
<organism evidence="2 3">
    <name type="scientific">Effrenium voratum</name>
    <dbReference type="NCBI Taxonomy" id="2562239"/>
    <lineage>
        <taxon>Eukaryota</taxon>
        <taxon>Sar</taxon>
        <taxon>Alveolata</taxon>
        <taxon>Dinophyceae</taxon>
        <taxon>Suessiales</taxon>
        <taxon>Symbiodiniaceae</taxon>
        <taxon>Effrenium</taxon>
    </lineage>
</organism>
<evidence type="ECO:0000313" key="3">
    <source>
        <dbReference type="Proteomes" id="UP001178507"/>
    </source>
</evidence>
<accession>A0AA36HZI5</accession>
<feature type="region of interest" description="Disordered" evidence="1">
    <location>
        <begin position="332"/>
        <end position="351"/>
    </location>
</feature>
<comment type="caution">
    <text evidence="2">The sequence shown here is derived from an EMBL/GenBank/DDBJ whole genome shotgun (WGS) entry which is preliminary data.</text>
</comment>
<evidence type="ECO:0000256" key="1">
    <source>
        <dbReference type="SAM" id="MobiDB-lite"/>
    </source>
</evidence>
<feature type="region of interest" description="Disordered" evidence="1">
    <location>
        <begin position="194"/>
        <end position="217"/>
    </location>
</feature>
<sequence>MAIPELEEDLQLVSRIIGLRSRNAYAQAQTSKMCNLLTEWQGRQEKDVQQRMDIRRRNLQVLGKFFLRPVLPVQAFSAWRCRVRHVWRDAEQAMARTCLSAFSSWRRWAYEERLASRLSHEAKASQAHAELSTLRLRLLRERRAHRLADTRANLAVMQVIGGGCTLAPCAFTRELAALCFCAWHLHTASHSGASQKAHWRSNREGPTARRPRPSRVRVSNPARVALVHLGKGLAKRSMAACFTPWRWWVRRTRWQQRMVSKTRSLSQRALLSALLRNWSALTRTRASRARPGPSQSEVLRSRIALVLRRASENADACLLQRAFSAMRLCKVGHDGRSRSPRSCSPSEDPRSRFGAWTLAVTSAGPTPSSKADMRQSGLSAFLYFHASGSEQRIRSHVSSGCAQ</sequence>
<protein>
    <submittedName>
        <fullName evidence="2">Uncharacterized protein</fullName>
    </submittedName>
</protein>
<reference evidence="2" key="1">
    <citation type="submission" date="2023-08" db="EMBL/GenBank/DDBJ databases">
        <authorList>
            <person name="Chen Y."/>
            <person name="Shah S."/>
            <person name="Dougan E. K."/>
            <person name="Thang M."/>
            <person name="Chan C."/>
        </authorList>
    </citation>
    <scope>NUCLEOTIDE SEQUENCE</scope>
</reference>
<evidence type="ECO:0000313" key="2">
    <source>
        <dbReference type="EMBL" id="CAJ1376998.1"/>
    </source>
</evidence>
<keyword evidence="3" id="KW-1185">Reference proteome</keyword>
<dbReference type="AlphaFoldDB" id="A0AA36HZI5"/>
<dbReference type="Proteomes" id="UP001178507">
    <property type="component" value="Unassembled WGS sequence"/>
</dbReference>
<gene>
    <name evidence="2" type="ORF">EVOR1521_LOCUS5919</name>
</gene>